<reference evidence="3" key="1">
    <citation type="submission" date="2016-11" db="UniProtKB">
        <authorList>
            <consortium name="WormBaseParasite"/>
        </authorList>
    </citation>
    <scope>IDENTIFICATION</scope>
</reference>
<keyword evidence="1" id="KW-0812">Transmembrane</keyword>
<keyword evidence="1" id="KW-0472">Membrane</keyword>
<feature type="transmembrane region" description="Helical" evidence="1">
    <location>
        <begin position="7"/>
        <end position="28"/>
    </location>
</feature>
<keyword evidence="2" id="KW-1185">Reference proteome</keyword>
<dbReference type="WBParaSite" id="Hba_19099">
    <property type="protein sequence ID" value="Hba_19099"/>
    <property type="gene ID" value="Hba_19099"/>
</dbReference>
<organism evidence="2 3">
    <name type="scientific">Heterorhabditis bacteriophora</name>
    <name type="common">Entomopathogenic nematode worm</name>
    <dbReference type="NCBI Taxonomy" id="37862"/>
    <lineage>
        <taxon>Eukaryota</taxon>
        <taxon>Metazoa</taxon>
        <taxon>Ecdysozoa</taxon>
        <taxon>Nematoda</taxon>
        <taxon>Chromadorea</taxon>
        <taxon>Rhabditida</taxon>
        <taxon>Rhabditina</taxon>
        <taxon>Rhabditomorpha</taxon>
        <taxon>Strongyloidea</taxon>
        <taxon>Heterorhabditidae</taxon>
        <taxon>Heterorhabditis</taxon>
    </lineage>
</organism>
<name>A0A1I7XMU1_HETBA</name>
<proteinExistence type="predicted"/>
<feature type="transmembrane region" description="Helical" evidence="1">
    <location>
        <begin position="86"/>
        <end position="110"/>
    </location>
</feature>
<protein>
    <submittedName>
        <fullName evidence="3">CNX domain-containing protein</fullName>
    </submittedName>
</protein>
<evidence type="ECO:0000256" key="1">
    <source>
        <dbReference type="SAM" id="Phobius"/>
    </source>
</evidence>
<evidence type="ECO:0000313" key="3">
    <source>
        <dbReference type="WBParaSite" id="Hba_19099"/>
    </source>
</evidence>
<dbReference type="Proteomes" id="UP000095283">
    <property type="component" value="Unplaced"/>
</dbReference>
<keyword evidence="1" id="KW-1133">Transmembrane helix</keyword>
<evidence type="ECO:0000313" key="2">
    <source>
        <dbReference type="Proteomes" id="UP000095283"/>
    </source>
</evidence>
<sequence>MFLRGRVVFFIATGWVISSTLTFANMIVGMQNRNLWIDEECTFVGDDLYWKINIIEKDFREKEKSFTANSTSSCVQHFESSRCAHFAYHLGLVVVCLIGLAVTAYSYSILMRVISAVVKEDMRQTAEIERLNEEKSGGEAVEK</sequence>
<accession>A0A1I7XMU1</accession>
<dbReference type="AlphaFoldDB" id="A0A1I7XMU1"/>